<dbReference type="InterPro" id="IPR054712">
    <property type="entry name" value="Cas3-like_dom"/>
</dbReference>
<dbReference type="NCBIfam" id="TIGR01587">
    <property type="entry name" value="cas3_core"/>
    <property type="match status" value="1"/>
</dbReference>
<dbReference type="InterPro" id="IPR014001">
    <property type="entry name" value="Helicase_ATP-bd"/>
</dbReference>
<dbReference type="CDD" id="cd17930">
    <property type="entry name" value="DEXHc_cas3"/>
    <property type="match status" value="1"/>
</dbReference>
<evidence type="ECO:0000313" key="13">
    <source>
        <dbReference type="Proteomes" id="UP001168505"/>
    </source>
</evidence>
<dbReference type="GO" id="GO:0046872">
    <property type="term" value="F:metal ion binding"/>
    <property type="evidence" value="ECO:0007669"/>
    <property type="project" value="UniProtKB-KW"/>
</dbReference>
<name>A0AAW7JV63_9ACTN</name>
<evidence type="ECO:0000256" key="5">
    <source>
        <dbReference type="ARBA" id="ARBA00022741"/>
    </source>
</evidence>
<evidence type="ECO:0000256" key="3">
    <source>
        <dbReference type="ARBA" id="ARBA00022722"/>
    </source>
</evidence>
<feature type="domain" description="Helicase ATP-binding" evidence="10">
    <location>
        <begin position="261"/>
        <end position="445"/>
    </location>
</feature>
<keyword evidence="6" id="KW-0378">Hydrolase</keyword>
<dbReference type="InterPro" id="IPR006483">
    <property type="entry name" value="CRISPR-assoc_Cas3_HD"/>
</dbReference>
<dbReference type="GO" id="GO:0003676">
    <property type="term" value="F:nucleic acid binding"/>
    <property type="evidence" value="ECO:0007669"/>
    <property type="project" value="InterPro"/>
</dbReference>
<evidence type="ECO:0000259" key="11">
    <source>
        <dbReference type="PROSITE" id="PS51643"/>
    </source>
</evidence>
<organism evidence="12 13">
    <name type="scientific">Collinsella ihumii</name>
    <dbReference type="NCBI Taxonomy" id="1720204"/>
    <lineage>
        <taxon>Bacteria</taxon>
        <taxon>Bacillati</taxon>
        <taxon>Actinomycetota</taxon>
        <taxon>Coriobacteriia</taxon>
        <taxon>Coriobacteriales</taxon>
        <taxon>Coriobacteriaceae</taxon>
        <taxon>Collinsella</taxon>
    </lineage>
</organism>
<comment type="similarity">
    <text evidence="1">In the N-terminal section; belongs to the CRISPR-associated nuclease Cas3-HD family.</text>
</comment>
<dbReference type="GO" id="GO:0004386">
    <property type="term" value="F:helicase activity"/>
    <property type="evidence" value="ECO:0007669"/>
    <property type="project" value="UniProtKB-KW"/>
</dbReference>
<dbReference type="Gene3D" id="3.40.50.300">
    <property type="entry name" value="P-loop containing nucleotide triphosphate hydrolases"/>
    <property type="match status" value="2"/>
</dbReference>
<evidence type="ECO:0000256" key="4">
    <source>
        <dbReference type="ARBA" id="ARBA00022723"/>
    </source>
</evidence>
<comment type="similarity">
    <text evidence="2">In the central section; belongs to the CRISPR-associated helicase Cas3 family.</text>
</comment>
<dbReference type="Pfam" id="PF22590">
    <property type="entry name" value="Cas3-like_C_2"/>
    <property type="match status" value="1"/>
</dbReference>
<dbReference type="GO" id="GO:0004518">
    <property type="term" value="F:nuclease activity"/>
    <property type="evidence" value="ECO:0007669"/>
    <property type="project" value="UniProtKB-KW"/>
</dbReference>
<dbReference type="GO" id="GO:0051607">
    <property type="term" value="P:defense response to virus"/>
    <property type="evidence" value="ECO:0007669"/>
    <property type="project" value="UniProtKB-KW"/>
</dbReference>
<dbReference type="InterPro" id="IPR006474">
    <property type="entry name" value="Helicase_Cas3_CRISPR-ass_core"/>
</dbReference>
<dbReference type="EMBL" id="JAUEIR010000001">
    <property type="protein sequence ID" value="MDN0068450.1"/>
    <property type="molecule type" value="Genomic_DNA"/>
</dbReference>
<dbReference type="GO" id="GO:0016787">
    <property type="term" value="F:hydrolase activity"/>
    <property type="evidence" value="ECO:0007669"/>
    <property type="project" value="UniProtKB-KW"/>
</dbReference>
<keyword evidence="8" id="KW-0067">ATP-binding</keyword>
<dbReference type="PROSITE" id="PS51192">
    <property type="entry name" value="HELICASE_ATP_BIND_1"/>
    <property type="match status" value="1"/>
</dbReference>
<keyword evidence="5" id="KW-0547">Nucleotide-binding</keyword>
<proteinExistence type="inferred from homology"/>
<dbReference type="InterPro" id="IPR011545">
    <property type="entry name" value="DEAD/DEAH_box_helicase_dom"/>
</dbReference>
<dbReference type="AlphaFoldDB" id="A0AAW7JV63"/>
<feature type="domain" description="HD Cas3-type" evidence="11">
    <location>
        <begin position="18"/>
        <end position="202"/>
    </location>
</feature>
<dbReference type="SUPFAM" id="SSF52540">
    <property type="entry name" value="P-loop containing nucleoside triphosphate hydrolases"/>
    <property type="match status" value="1"/>
</dbReference>
<evidence type="ECO:0000313" key="12">
    <source>
        <dbReference type="EMBL" id="MDN0068450.1"/>
    </source>
</evidence>
<dbReference type="CDD" id="cd09641">
    <property type="entry name" value="Cas3''_I"/>
    <property type="match status" value="1"/>
</dbReference>
<reference evidence="12" key="1">
    <citation type="submission" date="2023-06" db="EMBL/GenBank/DDBJ databases">
        <authorList>
            <person name="Zeman M."/>
            <person name="Kubasova T."/>
            <person name="Jahodarova E."/>
            <person name="Nykrynova M."/>
            <person name="Rychlik I."/>
        </authorList>
    </citation>
    <scope>NUCLEOTIDE SEQUENCE</scope>
    <source>
        <strain evidence="12">15_COKtk</strain>
    </source>
</reference>
<evidence type="ECO:0000256" key="6">
    <source>
        <dbReference type="ARBA" id="ARBA00022801"/>
    </source>
</evidence>
<dbReference type="InterPro" id="IPR027417">
    <property type="entry name" value="P-loop_NTPase"/>
</dbReference>
<dbReference type="GO" id="GO:0005524">
    <property type="term" value="F:ATP binding"/>
    <property type="evidence" value="ECO:0007669"/>
    <property type="project" value="UniProtKB-KW"/>
</dbReference>
<keyword evidence="7" id="KW-0347">Helicase</keyword>
<sequence length="789" mass="85856">MTATENSPIYAHSREGSDPSEWQSLEEHLCNVAELASQFAASFGYENWGRALGLFHDAGKVNPAFQRRLFGSREQVDHGAPGASAALFRYTSALGDANGCLLAFPIAGHHGGMPNGLKGGDGGRTPLIKRLSADGVDDVVCAFLDYAKRIGITLPDSSELEPMPLEKLALSGNIATAQTRGIFSASVLSRMLFSCLVDADYIDTERYIAPNVAATRDGVTKRRTIAELSHLLDRHMDGIMASAAQSMVNKIRAEVLEECRAAARGRRGIYTLTVPTGGGKTLSSLSFALRHAAANGMDRVIYAIPFTSIVEQTARVFSEVFGDVNVLEHHSNYDFDLIEDDEVRLSVRLAAQNWDAPLIVTTNVQLFESLFSNKPGKCRKLHNIANSVIVLDEAQTLPDGLLTVTLAMLEELAADYNVTVLLCTATQPALDGLWPFGAHPREVVSCQDDLDIELGSRVRFVVDGDIREDELVDALSANHQVLCILGTKKKARVVFEDVVRRMGVAGTDVAAEHGIFHLSANMTPLHRSEVLDSVKRRLVSGDRCIVISTQLVEAGVDIDFPVVYREVAGADSLVQAAGRCNREGRLDQGIVHIFEISDEFENGLSGKRYDASWLGRMKAITKRLIDAHGGAFDAAISKEFFECRYGAATAVGLDAEGLYGDMVSSALLEARPVFGTLDFEHYAEKYRIIEDETVPVFVPWGEKGRLLLEELSDACSRGVPASAFAVKLQQSSVGVASWRLAELVRAGVVDANTYAPIYVYATWHDCHETYSSAVGLLEPEEGRPMTLIC</sequence>
<keyword evidence="9" id="KW-0051">Antiviral defense</keyword>
<gene>
    <name evidence="12" type="primary">cas3</name>
    <name evidence="12" type="ORF">QVN40_01885</name>
</gene>
<keyword evidence="3" id="KW-0540">Nuclease</keyword>
<dbReference type="PROSITE" id="PS51643">
    <property type="entry name" value="HD_CAS3"/>
    <property type="match status" value="1"/>
</dbReference>
<evidence type="ECO:0000256" key="9">
    <source>
        <dbReference type="ARBA" id="ARBA00023118"/>
    </source>
</evidence>
<evidence type="ECO:0000256" key="2">
    <source>
        <dbReference type="ARBA" id="ARBA00009046"/>
    </source>
</evidence>
<dbReference type="SMART" id="SM00487">
    <property type="entry name" value="DEXDc"/>
    <property type="match status" value="1"/>
</dbReference>
<dbReference type="Gene3D" id="1.10.3210.30">
    <property type="match status" value="1"/>
</dbReference>
<dbReference type="NCBIfam" id="TIGR01596">
    <property type="entry name" value="cas3_HD"/>
    <property type="match status" value="1"/>
</dbReference>
<dbReference type="RefSeq" id="WP_289826561.1">
    <property type="nucleotide sequence ID" value="NZ_JAUEIR010000001.1"/>
</dbReference>
<evidence type="ECO:0000256" key="7">
    <source>
        <dbReference type="ARBA" id="ARBA00022806"/>
    </source>
</evidence>
<evidence type="ECO:0000256" key="1">
    <source>
        <dbReference type="ARBA" id="ARBA00006847"/>
    </source>
</evidence>
<comment type="caution">
    <text evidence="12">The sequence shown here is derived from an EMBL/GenBank/DDBJ whole genome shotgun (WGS) entry which is preliminary data.</text>
</comment>
<dbReference type="InterPro" id="IPR001650">
    <property type="entry name" value="Helicase_C-like"/>
</dbReference>
<keyword evidence="4" id="KW-0479">Metal-binding</keyword>
<dbReference type="Proteomes" id="UP001168505">
    <property type="component" value="Unassembled WGS sequence"/>
</dbReference>
<dbReference type="Pfam" id="PF00270">
    <property type="entry name" value="DEAD"/>
    <property type="match status" value="1"/>
</dbReference>
<accession>A0AAW7JV63</accession>
<protein>
    <submittedName>
        <fullName evidence="12">CRISPR-associated helicase Cas3</fullName>
    </submittedName>
</protein>
<dbReference type="SMART" id="SM00490">
    <property type="entry name" value="HELICc"/>
    <property type="match status" value="1"/>
</dbReference>
<reference evidence="12" key="2">
    <citation type="submission" date="2023-08" db="EMBL/GenBank/DDBJ databases">
        <title>Identification and characterization of horizontal gene transfer across gut microbiota members of farm animals based on homology search.</title>
        <authorList>
            <person name="Schwarzerova J."/>
            <person name="Nykrynova M."/>
            <person name="Jureckova K."/>
            <person name="Cejkova D."/>
            <person name="Rychlik I."/>
        </authorList>
    </citation>
    <scope>NUCLEOTIDE SEQUENCE</scope>
    <source>
        <strain evidence="12">15_COKtk</strain>
    </source>
</reference>
<evidence type="ECO:0000256" key="8">
    <source>
        <dbReference type="ARBA" id="ARBA00022840"/>
    </source>
</evidence>
<dbReference type="InterPro" id="IPR038257">
    <property type="entry name" value="CRISPR-assoc_Cas3_HD_sf"/>
</dbReference>
<evidence type="ECO:0000259" key="10">
    <source>
        <dbReference type="PROSITE" id="PS51192"/>
    </source>
</evidence>